<keyword evidence="3" id="KW-1185">Reference proteome</keyword>
<dbReference type="GO" id="GO:0005929">
    <property type="term" value="C:cilium"/>
    <property type="evidence" value="ECO:0007669"/>
    <property type="project" value="TreeGrafter"/>
</dbReference>
<dbReference type="GO" id="GO:0008285">
    <property type="term" value="P:negative regulation of cell population proliferation"/>
    <property type="evidence" value="ECO:0007669"/>
    <property type="project" value="InterPro"/>
</dbReference>
<reference evidence="3" key="1">
    <citation type="submission" date="2003-08" db="EMBL/GenBank/DDBJ databases">
        <authorList>
            <person name="Birren B."/>
            <person name="Nusbaum C."/>
            <person name="Abebe A."/>
            <person name="Abouelleil A."/>
            <person name="Adekoya E."/>
            <person name="Ait-zahra M."/>
            <person name="Allen N."/>
            <person name="Allen T."/>
            <person name="An P."/>
            <person name="Anderson M."/>
            <person name="Anderson S."/>
            <person name="Arachchi H."/>
            <person name="Armbruster J."/>
            <person name="Bachantsang P."/>
            <person name="Baldwin J."/>
            <person name="Barry A."/>
            <person name="Bayul T."/>
            <person name="Blitshsteyn B."/>
            <person name="Bloom T."/>
            <person name="Blye J."/>
            <person name="Boguslavskiy L."/>
            <person name="Borowsky M."/>
            <person name="Boukhgalter B."/>
            <person name="Brunache A."/>
            <person name="Butler J."/>
            <person name="Calixte N."/>
            <person name="Calvo S."/>
            <person name="Camarata J."/>
            <person name="Campo K."/>
            <person name="Chang J."/>
            <person name="Cheshatsang Y."/>
            <person name="Citroen M."/>
            <person name="Collymore A."/>
            <person name="Considine T."/>
            <person name="Cook A."/>
            <person name="Cooke P."/>
            <person name="Corum B."/>
            <person name="Cuomo C."/>
            <person name="David R."/>
            <person name="Dawoe T."/>
            <person name="Degray S."/>
            <person name="Dodge S."/>
            <person name="Dooley K."/>
            <person name="Dorje P."/>
            <person name="Dorjee K."/>
            <person name="Dorris L."/>
            <person name="Duffey N."/>
            <person name="Dupes A."/>
            <person name="Elkins T."/>
            <person name="Engels R."/>
            <person name="Erickson J."/>
            <person name="Farina A."/>
            <person name="Faro S."/>
            <person name="Ferreira P."/>
            <person name="Fischer H."/>
            <person name="Fitzgerald M."/>
            <person name="Foley K."/>
            <person name="Gage D."/>
            <person name="Galagan J."/>
            <person name="Gearin G."/>
            <person name="Gnerre S."/>
            <person name="Gnirke A."/>
            <person name="Goyette A."/>
            <person name="Graham J."/>
            <person name="Grandbois E."/>
            <person name="Gyaltsen K."/>
            <person name="Hafez N."/>
            <person name="Hagopian D."/>
            <person name="Hagos B."/>
            <person name="Hall J."/>
            <person name="Hatcher B."/>
            <person name="Heller A."/>
            <person name="Higgins H."/>
            <person name="Honan T."/>
            <person name="Horn A."/>
            <person name="Houde N."/>
            <person name="Hughes L."/>
            <person name="Hulme W."/>
            <person name="Husby E."/>
            <person name="Iliev I."/>
            <person name="Jaffe D."/>
            <person name="Jones C."/>
            <person name="Kamal M."/>
            <person name="Kamat A."/>
            <person name="Kamvysselis M."/>
            <person name="Karlsson E."/>
            <person name="Kells C."/>
            <person name="Kieu A."/>
            <person name="Kisner P."/>
            <person name="Kodira C."/>
            <person name="Kulbokas E."/>
            <person name="Labutti K."/>
            <person name="Lama D."/>
            <person name="Landers T."/>
            <person name="Leger J."/>
            <person name="Levine S."/>
            <person name="Lewis D."/>
            <person name="Lewis T."/>
            <person name="Lindblad-toh K."/>
            <person name="Liu X."/>
            <person name="Lokyitsang T."/>
            <person name="Lokyitsang Y."/>
            <person name="Lucien O."/>
            <person name="Lui A."/>
            <person name="Ma L.J."/>
            <person name="Mabbitt R."/>
            <person name="Macdonald J."/>
            <person name="Maclean C."/>
            <person name="Major J."/>
            <person name="Manning J."/>
            <person name="Marabella R."/>
            <person name="Maru K."/>
            <person name="Matthews C."/>
            <person name="Mauceli E."/>
            <person name="Mccarthy M."/>
            <person name="Mcdonough S."/>
            <person name="Mcghee T."/>
            <person name="Meldrim J."/>
            <person name="Meneus L."/>
            <person name="Mesirov J."/>
            <person name="Mihalev A."/>
            <person name="Mihova T."/>
            <person name="Mikkelsen T."/>
            <person name="Mlenga V."/>
            <person name="Moru K."/>
            <person name="Mozes J."/>
            <person name="Mulrain L."/>
            <person name="Munson G."/>
            <person name="Naylor J."/>
            <person name="Newes C."/>
            <person name="Nguyen C."/>
            <person name="Nguyen N."/>
            <person name="Nguyen T."/>
            <person name="Nicol R."/>
            <person name="Nielsen C."/>
            <person name="Nizzari M."/>
            <person name="Norbu C."/>
            <person name="Norbu N."/>
            <person name="O'donnell P."/>
            <person name="Okoawo O."/>
            <person name="O'leary S."/>
            <person name="Omotosho B."/>
            <person name="O'neill K."/>
            <person name="Osman S."/>
            <person name="Parker S."/>
            <person name="Perrin D."/>
            <person name="Phunkhang P."/>
            <person name="Piqani B."/>
            <person name="Purcell S."/>
            <person name="Rachupka T."/>
            <person name="Ramasamy U."/>
            <person name="Rameau R."/>
            <person name="Ray V."/>
            <person name="Raymond C."/>
            <person name="Retta R."/>
            <person name="Richardson S."/>
            <person name="Rise C."/>
            <person name="Rodriguez J."/>
            <person name="Rogers J."/>
            <person name="Rogov P."/>
            <person name="Rutman M."/>
            <person name="Schupbach R."/>
            <person name="Seaman C."/>
            <person name="Settipalli S."/>
            <person name="Sharpe T."/>
            <person name="Sheridan J."/>
            <person name="Sherpa N."/>
            <person name="Shi J."/>
            <person name="Smirnov S."/>
            <person name="Smith C."/>
            <person name="Sougnez C."/>
            <person name="Spencer B."/>
            <person name="Stalker J."/>
            <person name="Stange-thomann N."/>
            <person name="Stavropoulos S."/>
            <person name="Stetson K."/>
            <person name="Stone C."/>
            <person name="Stone S."/>
            <person name="Stubbs M."/>
            <person name="Talamas J."/>
            <person name="Tchuinga P."/>
            <person name="Tenzing P."/>
            <person name="Tesfaye S."/>
            <person name="Theodore J."/>
            <person name="Thoulutsang Y."/>
            <person name="Topham K."/>
            <person name="Towey S."/>
            <person name="Tsamla T."/>
            <person name="Tsomo N."/>
            <person name="Vallee D."/>
            <person name="Vassiliev H."/>
            <person name="Venkataraman V."/>
            <person name="Vinson J."/>
            <person name="Vo A."/>
            <person name="Wade C."/>
            <person name="Wang S."/>
            <person name="Wangchuk T."/>
            <person name="Wangdi T."/>
            <person name="Whittaker C."/>
            <person name="Wilkinson J."/>
            <person name="Wu Y."/>
            <person name="Wyman D."/>
            <person name="Yadav S."/>
            <person name="Yang S."/>
            <person name="Yang X."/>
            <person name="Yeager S."/>
            <person name="Yee E."/>
            <person name="Young G."/>
            <person name="Zainoun J."/>
            <person name="Zembeck L."/>
            <person name="Zimmer A."/>
            <person name="Zody M."/>
            <person name="Lander E."/>
        </authorList>
    </citation>
    <scope>NUCLEOTIDE SEQUENCE [LARGE SCALE GENOMIC DNA]</scope>
</reference>
<dbReference type="HOGENOM" id="CLU_786512_0_0_1"/>
<reference evidence="2" key="3">
    <citation type="submission" date="2025-09" db="UniProtKB">
        <authorList>
            <consortium name="Ensembl"/>
        </authorList>
    </citation>
    <scope>IDENTIFICATION</scope>
</reference>
<reference evidence="2" key="2">
    <citation type="submission" date="2025-08" db="UniProtKB">
        <authorList>
            <consortium name="Ensembl"/>
        </authorList>
    </citation>
    <scope>IDENTIFICATION</scope>
</reference>
<protein>
    <recommendedName>
        <fullName evidence="1">MSP domain-containing protein</fullName>
    </recommendedName>
</protein>
<dbReference type="Ensembl" id="ENSCSAVT00000019504.1">
    <property type="protein sequence ID" value="ENSCSAVP00000019296.1"/>
    <property type="gene ID" value="ENSCSAVG00000011330.1"/>
</dbReference>
<dbReference type="Proteomes" id="UP000007875">
    <property type="component" value="Unassembled WGS sequence"/>
</dbReference>
<evidence type="ECO:0000313" key="2">
    <source>
        <dbReference type="Ensembl" id="ENSCSAVP00000019296.1"/>
    </source>
</evidence>
<evidence type="ECO:0000313" key="3">
    <source>
        <dbReference type="Proteomes" id="UP000007875"/>
    </source>
</evidence>
<dbReference type="PANTHER" id="PTHR46348">
    <property type="entry name" value="DELETED IN LUNG AND ESOPHAGEAL CANCER PROTEIN 1"/>
    <property type="match status" value="1"/>
</dbReference>
<dbReference type="GO" id="GO:0015631">
    <property type="term" value="F:tubulin binding"/>
    <property type="evidence" value="ECO:0007669"/>
    <property type="project" value="TreeGrafter"/>
</dbReference>
<name>H2ZNY0_CIOSA</name>
<dbReference type="GeneTree" id="ENSGT00940000165361"/>
<dbReference type="InterPro" id="IPR008962">
    <property type="entry name" value="PapD-like_sf"/>
</dbReference>
<organism evidence="2 3">
    <name type="scientific">Ciona savignyi</name>
    <name type="common">Pacific transparent sea squirt</name>
    <dbReference type="NCBI Taxonomy" id="51511"/>
    <lineage>
        <taxon>Eukaryota</taxon>
        <taxon>Metazoa</taxon>
        <taxon>Chordata</taxon>
        <taxon>Tunicata</taxon>
        <taxon>Ascidiacea</taxon>
        <taxon>Phlebobranchia</taxon>
        <taxon>Cionidae</taxon>
        <taxon>Ciona</taxon>
    </lineage>
</organism>
<accession>H2ZNY0</accession>
<dbReference type="PROSITE" id="PS50202">
    <property type="entry name" value="MSP"/>
    <property type="match status" value="1"/>
</dbReference>
<dbReference type="InterPro" id="IPR013783">
    <property type="entry name" value="Ig-like_fold"/>
</dbReference>
<sequence length="353" mass="38762">TLEILFSPHEDTSFKEELVIVCDNCQVKYVTIEGRGETAAVELVSVSNSEDEDIVLGEMADITADHLVRFPPLNPHSYFMKQIIVHNSTNVEMPYSWHILKPNLSSGLESLSPRKSIDLEKFDFYPDPESCFYIEPRSGMFLPNAIHEFVLTFAPHKVGNYNNVLHLVLSDVPESKRGSDSFEDQSSSSMPSLHEVIALEIETKASCIPYSVVLHPPAVVVPGAILVGTTVRRPLQMANYSLAPINFKWDSVTTPNIVEVEPAIGTINPGEVAELEVTATGLNTGPLSCNVLCNIQHQTDPVSIAVSALIKGPNVVIDNVSVDFGLVKVGSTAVQKVYIRNTTQLNASWKLHK</sequence>
<dbReference type="InterPro" id="IPR033304">
    <property type="entry name" value="DLEC1"/>
</dbReference>
<feature type="domain" description="MSP" evidence="1">
    <location>
        <begin position="211"/>
        <end position="353"/>
    </location>
</feature>
<dbReference type="Gene3D" id="2.60.40.10">
    <property type="entry name" value="Immunoglobulins"/>
    <property type="match status" value="3"/>
</dbReference>
<dbReference type="GO" id="GO:0005737">
    <property type="term" value="C:cytoplasm"/>
    <property type="evidence" value="ECO:0007669"/>
    <property type="project" value="TreeGrafter"/>
</dbReference>
<evidence type="ECO:0000259" key="1">
    <source>
        <dbReference type="PROSITE" id="PS50202"/>
    </source>
</evidence>
<dbReference type="InterPro" id="IPR000535">
    <property type="entry name" value="MSP_dom"/>
</dbReference>
<dbReference type="AlphaFoldDB" id="H2ZNY0"/>
<proteinExistence type="predicted"/>
<dbReference type="PANTHER" id="PTHR46348:SF1">
    <property type="entry name" value="DELETED IN LUNG AND ESOPHAGEAL CANCER PROTEIN 1"/>
    <property type="match status" value="1"/>
</dbReference>
<dbReference type="SUPFAM" id="SSF49354">
    <property type="entry name" value="PapD-like"/>
    <property type="match status" value="1"/>
</dbReference>